<keyword evidence="6" id="KW-0653">Protein transport</keyword>
<keyword evidence="5 10" id="KW-0812">Transmembrane</keyword>
<dbReference type="Proteomes" id="UP001314903">
    <property type="component" value="Unassembled WGS sequence"/>
</dbReference>
<dbReference type="SMART" id="SM01323">
    <property type="entry name" value="YajC"/>
    <property type="match status" value="1"/>
</dbReference>
<dbReference type="InterPro" id="IPR003849">
    <property type="entry name" value="Preprotein_translocase_YajC"/>
</dbReference>
<dbReference type="RefSeq" id="WP_209660685.1">
    <property type="nucleotide sequence ID" value="NZ_JAGGLI010000013.1"/>
</dbReference>
<evidence type="ECO:0000256" key="2">
    <source>
        <dbReference type="ARBA" id="ARBA00006742"/>
    </source>
</evidence>
<gene>
    <name evidence="11" type="ORF">J2Z35_001421</name>
</gene>
<protein>
    <submittedName>
        <fullName evidence="11">Preprotein translocase subunit YajC</fullName>
    </submittedName>
</protein>
<evidence type="ECO:0000256" key="3">
    <source>
        <dbReference type="ARBA" id="ARBA00022448"/>
    </source>
</evidence>
<dbReference type="PANTHER" id="PTHR33909:SF1">
    <property type="entry name" value="SEC TRANSLOCON ACCESSORY COMPLEX SUBUNIT YAJC"/>
    <property type="match status" value="1"/>
</dbReference>
<evidence type="ECO:0000313" key="12">
    <source>
        <dbReference type="Proteomes" id="UP001314903"/>
    </source>
</evidence>
<evidence type="ECO:0000256" key="4">
    <source>
        <dbReference type="ARBA" id="ARBA00022475"/>
    </source>
</evidence>
<keyword evidence="7 10" id="KW-1133">Transmembrane helix</keyword>
<keyword evidence="12" id="KW-1185">Reference proteome</keyword>
<keyword evidence="8" id="KW-0811">Translocation</keyword>
<dbReference type="Pfam" id="PF02699">
    <property type="entry name" value="YajC"/>
    <property type="match status" value="1"/>
</dbReference>
<comment type="subcellular location">
    <subcellularLocation>
        <location evidence="1">Cell membrane</location>
        <topology evidence="1">Single-pass membrane protein</topology>
    </subcellularLocation>
</comment>
<comment type="similarity">
    <text evidence="2">Belongs to the YajC family.</text>
</comment>
<evidence type="ECO:0000256" key="5">
    <source>
        <dbReference type="ARBA" id="ARBA00022692"/>
    </source>
</evidence>
<dbReference type="NCBIfam" id="TIGR00739">
    <property type="entry name" value="yajC"/>
    <property type="match status" value="1"/>
</dbReference>
<evidence type="ECO:0000256" key="10">
    <source>
        <dbReference type="SAM" id="Phobius"/>
    </source>
</evidence>
<accession>A0ABS4KIN6</accession>
<keyword evidence="4" id="KW-1003">Cell membrane</keyword>
<evidence type="ECO:0000313" key="11">
    <source>
        <dbReference type="EMBL" id="MBP2027624.1"/>
    </source>
</evidence>
<evidence type="ECO:0000256" key="8">
    <source>
        <dbReference type="ARBA" id="ARBA00023010"/>
    </source>
</evidence>
<keyword evidence="9 10" id="KW-0472">Membrane</keyword>
<dbReference type="PRINTS" id="PR01853">
    <property type="entry name" value="YAJCTRNLCASE"/>
</dbReference>
<evidence type="ECO:0000256" key="7">
    <source>
        <dbReference type="ARBA" id="ARBA00022989"/>
    </source>
</evidence>
<feature type="transmembrane region" description="Helical" evidence="10">
    <location>
        <begin position="6"/>
        <end position="24"/>
    </location>
</feature>
<evidence type="ECO:0000256" key="1">
    <source>
        <dbReference type="ARBA" id="ARBA00004162"/>
    </source>
</evidence>
<dbReference type="PANTHER" id="PTHR33909">
    <property type="entry name" value="SEC TRANSLOCON ACCESSORY COMPLEX SUBUNIT YAJC"/>
    <property type="match status" value="1"/>
</dbReference>
<keyword evidence="3" id="KW-0813">Transport</keyword>
<proteinExistence type="inferred from homology"/>
<sequence>MNPQQLSGLLVPLVFVVIFYFLLIRPQQKREKALKNMRESLKVGNEVVTIGGIVGKIIKINEESVTVEIGADKTKIVFEKWGIAKVKP</sequence>
<evidence type="ECO:0000256" key="6">
    <source>
        <dbReference type="ARBA" id="ARBA00022927"/>
    </source>
</evidence>
<evidence type="ECO:0000256" key="9">
    <source>
        <dbReference type="ARBA" id="ARBA00023136"/>
    </source>
</evidence>
<comment type="caution">
    <text evidence="11">The sequence shown here is derived from an EMBL/GenBank/DDBJ whole genome shotgun (WGS) entry which is preliminary data.</text>
</comment>
<organism evidence="11 12">
    <name type="scientific">Acetoanaerobium pronyense</name>
    <dbReference type="NCBI Taxonomy" id="1482736"/>
    <lineage>
        <taxon>Bacteria</taxon>
        <taxon>Bacillati</taxon>
        <taxon>Bacillota</taxon>
        <taxon>Clostridia</taxon>
        <taxon>Peptostreptococcales</taxon>
        <taxon>Filifactoraceae</taxon>
        <taxon>Acetoanaerobium</taxon>
    </lineage>
</organism>
<dbReference type="EMBL" id="JAGGLI010000013">
    <property type="protein sequence ID" value="MBP2027624.1"/>
    <property type="molecule type" value="Genomic_DNA"/>
</dbReference>
<name>A0ABS4KIN6_9FIRM</name>
<reference evidence="11 12" key="1">
    <citation type="submission" date="2021-03" db="EMBL/GenBank/DDBJ databases">
        <title>Genomic Encyclopedia of Type Strains, Phase IV (KMG-IV): sequencing the most valuable type-strain genomes for metagenomic binning, comparative biology and taxonomic classification.</title>
        <authorList>
            <person name="Goeker M."/>
        </authorList>
    </citation>
    <scope>NUCLEOTIDE SEQUENCE [LARGE SCALE GENOMIC DNA]</scope>
    <source>
        <strain evidence="11 12">DSM 27512</strain>
    </source>
</reference>